<accession>A0A382LVD1</accession>
<dbReference type="EMBL" id="UINC01089530">
    <property type="protein sequence ID" value="SVC40709.1"/>
    <property type="molecule type" value="Genomic_DNA"/>
</dbReference>
<name>A0A382LVD1_9ZZZZ</name>
<evidence type="ECO:0000313" key="1">
    <source>
        <dbReference type="EMBL" id="SVC40709.1"/>
    </source>
</evidence>
<reference evidence="1" key="1">
    <citation type="submission" date="2018-05" db="EMBL/GenBank/DDBJ databases">
        <authorList>
            <person name="Lanie J.A."/>
            <person name="Ng W.-L."/>
            <person name="Kazmierczak K.M."/>
            <person name="Andrzejewski T.M."/>
            <person name="Davidsen T.M."/>
            <person name="Wayne K.J."/>
            <person name="Tettelin H."/>
            <person name="Glass J.I."/>
            <person name="Rusch D."/>
            <person name="Podicherti R."/>
            <person name="Tsui H.-C.T."/>
            <person name="Winkler M.E."/>
        </authorList>
    </citation>
    <scope>NUCLEOTIDE SEQUENCE</scope>
</reference>
<sequence length="233" mass="25810">MTTFKDEELIAYLEGHELEESRRKGIEGALVSDTELQKRLSLIKESFNFIENEADKILNQPLPSELKRKFNQLDAPSFFDKILEVLASLGVGNLSPKTNSFALSTYSLVTGAALASLAFIFLPVATNLDNQNKPLLDITYNTEFKVFPLVSVKGEKSEAIKTTISSLLSSGLNRAVIVDGDIEYKVFVRGEFISEDQEVCQMGELINIKLGTQYFVSCLSVNGIRKVTLTAND</sequence>
<protein>
    <submittedName>
        <fullName evidence="1">Uncharacterized protein</fullName>
    </submittedName>
</protein>
<organism evidence="1">
    <name type="scientific">marine metagenome</name>
    <dbReference type="NCBI Taxonomy" id="408172"/>
    <lineage>
        <taxon>unclassified sequences</taxon>
        <taxon>metagenomes</taxon>
        <taxon>ecological metagenomes</taxon>
    </lineage>
</organism>
<gene>
    <name evidence="1" type="ORF">METZ01_LOCUS293563</name>
</gene>
<dbReference type="AlphaFoldDB" id="A0A382LVD1"/>
<proteinExistence type="predicted"/>